<organism evidence="1 2">
    <name type="scientific">Mycena albidolilacea</name>
    <dbReference type="NCBI Taxonomy" id="1033008"/>
    <lineage>
        <taxon>Eukaryota</taxon>
        <taxon>Fungi</taxon>
        <taxon>Dikarya</taxon>
        <taxon>Basidiomycota</taxon>
        <taxon>Agaricomycotina</taxon>
        <taxon>Agaricomycetes</taxon>
        <taxon>Agaricomycetidae</taxon>
        <taxon>Agaricales</taxon>
        <taxon>Marasmiineae</taxon>
        <taxon>Mycenaceae</taxon>
        <taxon>Mycena</taxon>
    </lineage>
</organism>
<dbReference type="AlphaFoldDB" id="A0AAD6YWA8"/>
<evidence type="ECO:0000313" key="2">
    <source>
        <dbReference type="Proteomes" id="UP001218218"/>
    </source>
</evidence>
<feature type="non-terminal residue" evidence="1">
    <location>
        <position position="1"/>
    </location>
</feature>
<comment type="caution">
    <text evidence="1">The sequence shown here is derived from an EMBL/GenBank/DDBJ whole genome shotgun (WGS) entry which is preliminary data.</text>
</comment>
<evidence type="ECO:0000313" key="1">
    <source>
        <dbReference type="EMBL" id="KAJ7300512.1"/>
    </source>
</evidence>
<reference evidence="1" key="1">
    <citation type="submission" date="2023-03" db="EMBL/GenBank/DDBJ databases">
        <title>Massive genome expansion in bonnet fungi (Mycena s.s.) driven by repeated elements and novel gene families across ecological guilds.</title>
        <authorList>
            <consortium name="Lawrence Berkeley National Laboratory"/>
            <person name="Harder C.B."/>
            <person name="Miyauchi S."/>
            <person name="Viragh M."/>
            <person name="Kuo A."/>
            <person name="Thoen E."/>
            <person name="Andreopoulos B."/>
            <person name="Lu D."/>
            <person name="Skrede I."/>
            <person name="Drula E."/>
            <person name="Henrissat B."/>
            <person name="Morin E."/>
            <person name="Kohler A."/>
            <person name="Barry K."/>
            <person name="LaButti K."/>
            <person name="Morin E."/>
            <person name="Salamov A."/>
            <person name="Lipzen A."/>
            <person name="Mereny Z."/>
            <person name="Hegedus B."/>
            <person name="Baldrian P."/>
            <person name="Stursova M."/>
            <person name="Weitz H."/>
            <person name="Taylor A."/>
            <person name="Grigoriev I.V."/>
            <person name="Nagy L.G."/>
            <person name="Martin F."/>
            <person name="Kauserud H."/>
        </authorList>
    </citation>
    <scope>NUCLEOTIDE SEQUENCE</scope>
    <source>
        <strain evidence="1">CBHHK002</strain>
    </source>
</reference>
<dbReference type="EMBL" id="JARIHO010000164">
    <property type="protein sequence ID" value="KAJ7300512.1"/>
    <property type="molecule type" value="Genomic_DNA"/>
</dbReference>
<protein>
    <submittedName>
        <fullName evidence="1">Uncharacterized protein</fullName>
    </submittedName>
</protein>
<keyword evidence="2" id="KW-1185">Reference proteome</keyword>
<proteinExistence type="predicted"/>
<accession>A0AAD6YWA8</accession>
<dbReference type="Proteomes" id="UP001218218">
    <property type="component" value="Unassembled WGS sequence"/>
</dbReference>
<name>A0AAD6YWA8_9AGAR</name>
<sequence length="85" mass="10193">WWRSLQPEERAVLENGELLRPENADWSTMAKMYGDNGLLRVMTGLVWWGEVVQKHNEDEKEEWREVVGDVRWVLERILESGEIRR</sequence>
<gene>
    <name evidence="1" type="ORF">DFH08DRAFT_725253</name>
</gene>